<dbReference type="RefSeq" id="WP_342371697.1">
    <property type="nucleotide sequence ID" value="NZ_CP115965.1"/>
</dbReference>
<dbReference type="Proteomes" id="UP001434337">
    <property type="component" value="Chromosome"/>
</dbReference>
<feature type="compositionally biased region" description="Pro residues" evidence="1">
    <location>
        <begin position="219"/>
        <end position="249"/>
    </location>
</feature>
<feature type="compositionally biased region" description="Pro residues" evidence="1">
    <location>
        <begin position="140"/>
        <end position="165"/>
    </location>
</feature>
<keyword evidence="3" id="KW-1185">Reference proteome</keyword>
<accession>A0ABZ3C3U5</accession>
<reference evidence="2 3" key="1">
    <citation type="journal article" date="2023" name="Environ Microbiome">
        <title>A coral-associated actinobacterium mitigates coral bleaching under heat stress.</title>
        <authorList>
            <person name="Li J."/>
            <person name="Zou Y."/>
            <person name="Li Q."/>
            <person name="Zhang J."/>
            <person name="Bourne D.G."/>
            <person name="Lyu Y."/>
            <person name="Liu C."/>
            <person name="Zhang S."/>
        </authorList>
    </citation>
    <scope>NUCLEOTIDE SEQUENCE [LARGE SCALE GENOMIC DNA]</scope>
    <source>
        <strain evidence="2 3">SCSIO 13291</strain>
    </source>
</reference>
<evidence type="ECO:0000313" key="2">
    <source>
        <dbReference type="EMBL" id="WZW97201.1"/>
    </source>
</evidence>
<evidence type="ECO:0000256" key="1">
    <source>
        <dbReference type="SAM" id="MobiDB-lite"/>
    </source>
</evidence>
<organism evidence="2 3">
    <name type="scientific">Propioniciclava soli</name>
    <dbReference type="NCBI Taxonomy" id="2775081"/>
    <lineage>
        <taxon>Bacteria</taxon>
        <taxon>Bacillati</taxon>
        <taxon>Actinomycetota</taxon>
        <taxon>Actinomycetes</taxon>
        <taxon>Propionibacteriales</taxon>
        <taxon>Propionibacteriaceae</taxon>
        <taxon>Propioniciclava</taxon>
    </lineage>
</organism>
<name>A0ABZ3C3U5_9ACTN</name>
<protein>
    <submittedName>
        <fullName evidence="2">Uncharacterized protein</fullName>
    </submittedName>
</protein>
<proteinExistence type="predicted"/>
<sequence>MAIAIGPPAGLDPAQEWPQVTVIDRDGDELARAVVDFRVCAALDAQELCARASGALSSDVRTITGHSDLIGRTVRIAGAATGLRVWAGVQCGPPPPTHLKVQAHWIAGEGWSDNDSTPRDGLLTLVSDCPSPSVIDPEPEPPQPTPTVTPRPPDPAPTTAAPPPVTTQGVGPAPAPTTSVPQDPRTPDPALPTSPEPDAQEPTPAPAPAPVDEGTAPAPATPASPAPAPTDSPAPTPVAPTPSLPPGGPAAPGSLPDQFANSPLMPVLSGGIVIAGLLLALAPPLRRPTP</sequence>
<dbReference type="EMBL" id="CP115965">
    <property type="protein sequence ID" value="WZW97201.1"/>
    <property type="molecule type" value="Genomic_DNA"/>
</dbReference>
<gene>
    <name evidence="2" type="ORF">PCC79_09745</name>
</gene>
<evidence type="ECO:0000313" key="3">
    <source>
        <dbReference type="Proteomes" id="UP001434337"/>
    </source>
</evidence>
<feature type="region of interest" description="Disordered" evidence="1">
    <location>
        <begin position="110"/>
        <end position="265"/>
    </location>
</feature>